<feature type="transmembrane region" description="Helical" evidence="1">
    <location>
        <begin position="28"/>
        <end position="50"/>
    </location>
</feature>
<reference evidence="2 3" key="1">
    <citation type="submission" date="2018-08" db="EMBL/GenBank/DDBJ databases">
        <title>Genomic Encyclopedia of Archaeal and Bacterial Type Strains, Phase II (KMG-II): from individual species to whole genera.</title>
        <authorList>
            <person name="Goeker M."/>
        </authorList>
    </citation>
    <scope>NUCLEOTIDE SEQUENCE [LARGE SCALE GENOMIC DNA]</scope>
    <source>
        <strain evidence="2 3">DSM 100880</strain>
    </source>
</reference>
<evidence type="ECO:0000256" key="1">
    <source>
        <dbReference type="SAM" id="Phobius"/>
    </source>
</evidence>
<gene>
    <name evidence="2" type="ORF">C8P67_1251</name>
</gene>
<dbReference type="Proteomes" id="UP000257136">
    <property type="component" value="Unassembled WGS sequence"/>
</dbReference>
<accession>A0A3E0DWJ5</accession>
<keyword evidence="3" id="KW-1185">Reference proteome</keyword>
<dbReference type="EMBL" id="QUNI01000025">
    <property type="protein sequence ID" value="REG90434.1"/>
    <property type="molecule type" value="Genomic_DNA"/>
</dbReference>
<sequence length="162" mass="19287">MILKLFIGTLAVFSFVYSLREFNNFTIISFEFLSFIFFFSGIIIASVQYFFRKNKIEKRLSIYDFFVPKIFIYGSICSALFFLTNSYFSTDKEYIITSLIYKRYKAYKSSPNSIVAEIKGVEREINIHNYNFEELQEFNNIQINLKNGFWGFQIIQEIKLTK</sequence>
<dbReference type="AlphaFoldDB" id="A0A3E0DWJ5"/>
<organism evidence="2 3">
    <name type="scientific">Flavobacterium aquicola</name>
    <dbReference type="NCBI Taxonomy" id="1682742"/>
    <lineage>
        <taxon>Bacteria</taxon>
        <taxon>Pseudomonadati</taxon>
        <taxon>Bacteroidota</taxon>
        <taxon>Flavobacteriia</taxon>
        <taxon>Flavobacteriales</taxon>
        <taxon>Flavobacteriaceae</taxon>
        <taxon>Flavobacterium</taxon>
    </lineage>
</organism>
<feature type="transmembrane region" description="Helical" evidence="1">
    <location>
        <begin position="70"/>
        <end position="88"/>
    </location>
</feature>
<keyword evidence="1" id="KW-1133">Transmembrane helix</keyword>
<name>A0A3E0DWJ5_9FLAO</name>
<proteinExistence type="predicted"/>
<comment type="caution">
    <text evidence="2">The sequence shown here is derived from an EMBL/GenBank/DDBJ whole genome shotgun (WGS) entry which is preliminary data.</text>
</comment>
<protein>
    <submittedName>
        <fullName evidence="2">Uncharacterized protein</fullName>
    </submittedName>
</protein>
<keyword evidence="1" id="KW-0812">Transmembrane</keyword>
<evidence type="ECO:0000313" key="3">
    <source>
        <dbReference type="Proteomes" id="UP000257136"/>
    </source>
</evidence>
<evidence type="ECO:0000313" key="2">
    <source>
        <dbReference type="EMBL" id="REG90434.1"/>
    </source>
</evidence>
<keyword evidence="1" id="KW-0472">Membrane</keyword>